<evidence type="ECO:0000313" key="2">
    <source>
        <dbReference type="Proteomes" id="UP000588604"/>
    </source>
</evidence>
<reference evidence="1 2" key="1">
    <citation type="submission" date="2020-08" db="EMBL/GenBank/DDBJ databases">
        <title>Genomic Encyclopedia of Type Strains, Phase IV (KMG-IV): sequencing the most valuable type-strain genomes for metagenomic binning, comparative biology and taxonomic classification.</title>
        <authorList>
            <person name="Goeker M."/>
        </authorList>
    </citation>
    <scope>NUCLEOTIDE SEQUENCE [LARGE SCALE GENOMIC DNA]</scope>
    <source>
        <strain evidence="1 2">DSM 102044</strain>
    </source>
</reference>
<gene>
    <name evidence="1" type="ORF">FHS59_000287</name>
</gene>
<keyword evidence="2" id="KW-1185">Reference proteome</keyword>
<evidence type="ECO:0000313" key="1">
    <source>
        <dbReference type="EMBL" id="MBB6324672.1"/>
    </source>
</evidence>
<dbReference type="RefSeq" id="WP_184492641.1">
    <property type="nucleotide sequence ID" value="NZ_JACIJO010000001.1"/>
</dbReference>
<organism evidence="1 2">
    <name type="scientific">Algoriphagus iocasae</name>
    <dbReference type="NCBI Taxonomy" id="1836499"/>
    <lineage>
        <taxon>Bacteria</taxon>
        <taxon>Pseudomonadati</taxon>
        <taxon>Bacteroidota</taxon>
        <taxon>Cytophagia</taxon>
        <taxon>Cytophagales</taxon>
        <taxon>Cyclobacteriaceae</taxon>
        <taxon>Algoriphagus</taxon>
    </lineage>
</organism>
<dbReference type="AlphaFoldDB" id="A0A841M9R6"/>
<dbReference type="EMBL" id="JACIJO010000001">
    <property type="protein sequence ID" value="MBB6324672.1"/>
    <property type="molecule type" value="Genomic_DNA"/>
</dbReference>
<proteinExistence type="predicted"/>
<name>A0A841M9R6_9BACT</name>
<accession>A0A841M9R6</accession>
<dbReference type="Proteomes" id="UP000588604">
    <property type="component" value="Unassembled WGS sequence"/>
</dbReference>
<comment type="caution">
    <text evidence="1">The sequence shown here is derived from an EMBL/GenBank/DDBJ whole genome shotgun (WGS) entry which is preliminary data.</text>
</comment>
<sequence>MLLVFTSKELERIVEEFSKKSPKIEFLGGNRVKIKQSGISISLFLTEVRPRQLTFLYKMSSVVHFFVGKFVELDRPGIIWNKEENKISLDLDQLVQDKKLENFYIRQLLFDTEKMVVDFDLKEKSVEV</sequence>
<protein>
    <submittedName>
        <fullName evidence="1">Uncharacterized protein</fullName>
    </submittedName>
</protein>